<proteinExistence type="predicted"/>
<dbReference type="AlphaFoldDB" id="A0A6A5BP04"/>
<gene>
    <name evidence="2" type="ORF">FDP41_005007</name>
</gene>
<accession>A0A6A5BP04</accession>
<dbReference type="VEuPathDB" id="AmoebaDB:NF0056380"/>
<dbReference type="Proteomes" id="UP000444721">
    <property type="component" value="Unassembled WGS sequence"/>
</dbReference>
<dbReference type="RefSeq" id="XP_044560393.1">
    <property type="nucleotide sequence ID" value="XM_044708485.1"/>
</dbReference>
<protein>
    <submittedName>
        <fullName evidence="2">Uncharacterized protein</fullName>
    </submittedName>
</protein>
<dbReference type="OrthoDB" id="418748at2759"/>
<reference evidence="2 3" key="1">
    <citation type="journal article" date="2019" name="Sci. Rep.">
        <title>Nanopore sequencing improves the draft genome of the human pathogenic amoeba Naegleria fowleri.</title>
        <authorList>
            <person name="Liechti N."/>
            <person name="Schurch N."/>
            <person name="Bruggmann R."/>
            <person name="Wittwer M."/>
        </authorList>
    </citation>
    <scope>NUCLEOTIDE SEQUENCE [LARGE SCALE GENOMIC DNA]</scope>
    <source>
        <strain evidence="2 3">ATCC 30894</strain>
    </source>
</reference>
<keyword evidence="1" id="KW-0175">Coiled coil</keyword>
<evidence type="ECO:0000256" key="1">
    <source>
        <dbReference type="SAM" id="Coils"/>
    </source>
</evidence>
<dbReference type="VEuPathDB" id="AmoebaDB:NfTy_051000"/>
<name>A0A6A5BP04_NAEFO</name>
<comment type="caution">
    <text evidence="2">The sequence shown here is derived from an EMBL/GenBank/DDBJ whole genome shotgun (WGS) entry which is preliminary data.</text>
</comment>
<organism evidence="2 3">
    <name type="scientific">Naegleria fowleri</name>
    <name type="common">Brain eating amoeba</name>
    <dbReference type="NCBI Taxonomy" id="5763"/>
    <lineage>
        <taxon>Eukaryota</taxon>
        <taxon>Discoba</taxon>
        <taxon>Heterolobosea</taxon>
        <taxon>Tetramitia</taxon>
        <taxon>Eutetramitia</taxon>
        <taxon>Vahlkampfiidae</taxon>
        <taxon>Naegleria</taxon>
    </lineage>
</organism>
<evidence type="ECO:0000313" key="2">
    <source>
        <dbReference type="EMBL" id="KAF0975680.1"/>
    </source>
</evidence>
<feature type="coiled-coil region" evidence="1">
    <location>
        <begin position="82"/>
        <end position="171"/>
    </location>
</feature>
<dbReference type="VEuPathDB" id="AmoebaDB:FDP41_005007"/>
<dbReference type="GeneID" id="68112225"/>
<keyword evidence="3" id="KW-1185">Reference proteome</keyword>
<dbReference type="EMBL" id="VFQX01000043">
    <property type="protein sequence ID" value="KAF0975680.1"/>
    <property type="molecule type" value="Genomic_DNA"/>
</dbReference>
<evidence type="ECO:0000313" key="3">
    <source>
        <dbReference type="Proteomes" id="UP000444721"/>
    </source>
</evidence>
<sequence length="262" mass="30830">MYTIHAGRRTQMNVLSPLVFKISLEPLVQYLELCEGASIAGCWHISTGAWFDDLNSFSNKLANIEGMLNDIELFLRGYYMELDHSKTEIVSLKKEKEKEKDKELDELRNEIESLKKEKELEVLKIEKEKDKELGELKKEKELEVLKMELLKKDKEKELEVLKKEFNDFKKDIEITNLKKEYEELTKLLNYRKKISSNYEALGLNKIHVGFSKAIERRICLFRRLKQQDRLVNVKEQMGLWSLQTPDLDKGPVFVGFSAYFVN</sequence>